<dbReference type="AlphaFoldDB" id="A0A1M5Q5C9"/>
<evidence type="ECO:0000313" key="7">
    <source>
        <dbReference type="EMBL" id="SHH09457.1"/>
    </source>
</evidence>
<feature type="transmembrane region" description="Helical" evidence="5">
    <location>
        <begin position="49"/>
        <end position="71"/>
    </location>
</feature>
<dbReference type="GO" id="GO:0016020">
    <property type="term" value="C:membrane"/>
    <property type="evidence" value="ECO:0007669"/>
    <property type="project" value="UniProtKB-SubCell"/>
</dbReference>
<dbReference type="InterPro" id="IPR009908">
    <property type="entry name" value="Methylamine_util_MauE"/>
</dbReference>
<dbReference type="UniPathway" id="UPA00895"/>
<feature type="transmembrane region" description="Helical" evidence="5">
    <location>
        <begin position="78"/>
        <end position="97"/>
    </location>
</feature>
<gene>
    <name evidence="7" type="ORF">SAMN05444388_106200</name>
</gene>
<feature type="transmembrane region" description="Helical" evidence="5">
    <location>
        <begin position="12"/>
        <end position="29"/>
    </location>
</feature>
<name>A0A1M5Q5C9_FLAJO</name>
<dbReference type="GO" id="GO:0030416">
    <property type="term" value="P:methylamine metabolic process"/>
    <property type="evidence" value="ECO:0007669"/>
    <property type="project" value="InterPro"/>
</dbReference>
<evidence type="ECO:0000256" key="3">
    <source>
        <dbReference type="ARBA" id="ARBA00022989"/>
    </source>
</evidence>
<sequence length="507" mass="57600">MKKLNLHSKKAIADIICLLYTILFVYAAVSKLLNFENFEVQLGQSPLLSIYASWISWLVISIELLIAAALLVPKLQSIGLYAALGLMTMFSAYIFIILNFSSFIPCSCGGILEKMSWNMHLIFNCIFIVLALFAIVLEKQTNINATASITGTRTVKLTIGIIVGSILIVFALFLSSENIIHHNNPFIRTYPNHPAEFSNTIDLKHHSYYIAGFANNRIYLGNYQYPMYVLSLDQNLKNKKLDKLHFDAKKIPFQSITISVREPYFYLSDGNVPVLLRGDMKNWTITRELNSVPYFTRIVPIDSSMAVFRSNNSKKLANVLGIYNADAEQKTTYSRELLQSRNDGIFDTDGTLLYSEAAKKIVCLYYYRNEFMTAEKNGKLITRGHTIDTISHPNLKVSLLRDGKQYAMSTPSFVVNANAAVVGNLLFVHSRVKGRYENKKLWDKSFIIDVYDLKNNTYLLSFPLFHTSSKVLNSFAATDTHLYAIIGNDLMVYELKKIIKNEMKFNN</sequence>
<evidence type="ECO:0000256" key="5">
    <source>
        <dbReference type="SAM" id="Phobius"/>
    </source>
</evidence>
<protein>
    <submittedName>
        <fullName evidence="7">Methylamine utilisation protein MauE</fullName>
    </submittedName>
</protein>
<proteinExistence type="predicted"/>
<evidence type="ECO:0000256" key="1">
    <source>
        <dbReference type="ARBA" id="ARBA00004141"/>
    </source>
</evidence>
<accession>A0A1M5Q5C9</accession>
<comment type="subcellular location">
    <subcellularLocation>
        <location evidence="1">Membrane</location>
        <topology evidence="1">Multi-pass membrane protein</topology>
    </subcellularLocation>
</comment>
<evidence type="ECO:0000259" key="6">
    <source>
        <dbReference type="Pfam" id="PF07291"/>
    </source>
</evidence>
<dbReference type="EMBL" id="FQWH01000006">
    <property type="protein sequence ID" value="SHH09457.1"/>
    <property type="molecule type" value="Genomic_DNA"/>
</dbReference>
<dbReference type="Proteomes" id="UP000184112">
    <property type="component" value="Unassembled WGS sequence"/>
</dbReference>
<feature type="domain" description="Methylamine utilisation protein MauE" evidence="6">
    <location>
        <begin position="10"/>
        <end position="136"/>
    </location>
</feature>
<dbReference type="RefSeq" id="WP_175556827.1">
    <property type="nucleotide sequence ID" value="NZ_FQWH01000006.1"/>
</dbReference>
<organism evidence="7 8">
    <name type="scientific">Flavobacterium johnsoniae</name>
    <name type="common">Cytophaga johnsonae</name>
    <dbReference type="NCBI Taxonomy" id="986"/>
    <lineage>
        <taxon>Bacteria</taxon>
        <taxon>Pseudomonadati</taxon>
        <taxon>Bacteroidota</taxon>
        <taxon>Flavobacteriia</taxon>
        <taxon>Flavobacteriales</taxon>
        <taxon>Flavobacteriaceae</taxon>
        <taxon>Flavobacterium</taxon>
    </lineage>
</organism>
<evidence type="ECO:0000313" key="8">
    <source>
        <dbReference type="Proteomes" id="UP000184112"/>
    </source>
</evidence>
<feature type="transmembrane region" description="Helical" evidence="5">
    <location>
        <begin position="117"/>
        <end position="137"/>
    </location>
</feature>
<evidence type="ECO:0000256" key="4">
    <source>
        <dbReference type="ARBA" id="ARBA00023136"/>
    </source>
</evidence>
<keyword evidence="3 5" id="KW-1133">Transmembrane helix</keyword>
<feature type="transmembrane region" description="Helical" evidence="5">
    <location>
        <begin position="157"/>
        <end position="175"/>
    </location>
</feature>
<evidence type="ECO:0000256" key="2">
    <source>
        <dbReference type="ARBA" id="ARBA00022692"/>
    </source>
</evidence>
<keyword evidence="2 5" id="KW-0812">Transmembrane</keyword>
<keyword evidence="4 5" id="KW-0472">Membrane</keyword>
<dbReference type="Pfam" id="PF07291">
    <property type="entry name" value="MauE"/>
    <property type="match status" value="1"/>
</dbReference>
<reference evidence="7 8" key="1">
    <citation type="submission" date="2016-11" db="EMBL/GenBank/DDBJ databases">
        <authorList>
            <person name="Jaros S."/>
            <person name="Januszkiewicz K."/>
            <person name="Wedrychowicz H."/>
        </authorList>
    </citation>
    <scope>NUCLEOTIDE SEQUENCE [LARGE SCALE GENOMIC DNA]</scope>
    <source>
        <strain evidence="7 8">DSM 6792</strain>
    </source>
</reference>